<protein>
    <submittedName>
        <fullName evidence="1">Uncharacterized protein</fullName>
    </submittedName>
</protein>
<dbReference type="EMBL" id="JABEQO010000009">
    <property type="protein sequence ID" value="MBB2164659.1"/>
    <property type="molecule type" value="Genomic_DNA"/>
</dbReference>
<evidence type="ECO:0000313" key="1">
    <source>
        <dbReference type="EMBL" id="MBB2164659.1"/>
    </source>
</evidence>
<organism evidence="1 4">
    <name type="scientific">Gluconacetobacter dulcium</name>
    <dbReference type="NCBI Taxonomy" id="2729096"/>
    <lineage>
        <taxon>Bacteria</taxon>
        <taxon>Pseudomonadati</taxon>
        <taxon>Pseudomonadota</taxon>
        <taxon>Alphaproteobacteria</taxon>
        <taxon>Acetobacterales</taxon>
        <taxon>Acetobacteraceae</taxon>
        <taxon>Gluconacetobacter</taxon>
    </lineage>
</organism>
<dbReference type="RefSeq" id="WP_182973762.1">
    <property type="nucleotide sequence ID" value="NZ_JABEQN010000009.1"/>
</dbReference>
<dbReference type="Proteomes" id="UP000540490">
    <property type="component" value="Unassembled WGS sequence"/>
</dbReference>
<dbReference type="Proteomes" id="UP000561077">
    <property type="component" value="Unassembled WGS sequence"/>
</dbReference>
<dbReference type="EMBL" id="JABEQN010000009">
    <property type="protein sequence ID" value="MBB2193795.1"/>
    <property type="molecule type" value="Genomic_DNA"/>
</dbReference>
<name>A0A7W4IKY9_9PROT</name>
<evidence type="ECO:0000313" key="2">
    <source>
        <dbReference type="EMBL" id="MBB2193795.1"/>
    </source>
</evidence>
<proteinExistence type="predicted"/>
<evidence type="ECO:0000313" key="4">
    <source>
        <dbReference type="Proteomes" id="UP000561077"/>
    </source>
</evidence>
<evidence type="ECO:0000313" key="3">
    <source>
        <dbReference type="Proteomes" id="UP000540490"/>
    </source>
</evidence>
<gene>
    <name evidence="2" type="ORF">HLH25_09085</name>
    <name evidence="1" type="ORF">HLH26_08905</name>
</gene>
<reference evidence="3 4" key="1">
    <citation type="submission" date="2020-04" db="EMBL/GenBank/DDBJ databases">
        <title>Description of novel Gluconacetobacter.</title>
        <authorList>
            <person name="Sombolestani A."/>
        </authorList>
    </citation>
    <scope>NUCLEOTIDE SEQUENCE [LARGE SCALE GENOMIC DNA]</scope>
    <source>
        <strain evidence="2 3">LMG 1728</strain>
        <strain evidence="1 4">LMG 1731</strain>
    </source>
</reference>
<accession>A0A7W4IKY9</accession>
<comment type="caution">
    <text evidence="1">The sequence shown here is derived from an EMBL/GenBank/DDBJ whole genome shotgun (WGS) entry which is preliminary data.</text>
</comment>
<sequence length="93" mass="9944">MIGVSLNRRLIASQSAAMAVAGTGSVSAWLNAWVSVQDRQDGGSGTVVFSGNAVPVSRSDKMAENSHFLSLPSIEGAWCVEKKILLFLEFREC</sequence>
<keyword evidence="3" id="KW-1185">Reference proteome</keyword>
<dbReference type="AlphaFoldDB" id="A0A7W4IKY9"/>